<dbReference type="Pfam" id="PF08327">
    <property type="entry name" value="AHSA1"/>
    <property type="match status" value="1"/>
</dbReference>
<name>A0A4R9LXU4_9LEPT</name>
<dbReference type="Proteomes" id="UP000298058">
    <property type="component" value="Unassembled WGS sequence"/>
</dbReference>
<comment type="caution">
    <text evidence="3">The sequence shown here is derived from an EMBL/GenBank/DDBJ whole genome shotgun (WGS) entry which is preliminary data.</text>
</comment>
<protein>
    <submittedName>
        <fullName evidence="3">SRPBCC domain-containing protein</fullName>
    </submittedName>
</protein>
<dbReference type="InterPro" id="IPR013538">
    <property type="entry name" value="ASHA1/2-like_C"/>
</dbReference>
<evidence type="ECO:0000313" key="4">
    <source>
        <dbReference type="Proteomes" id="UP000298058"/>
    </source>
</evidence>
<dbReference type="OrthoDB" id="118413at2"/>
<dbReference type="Gene3D" id="3.30.530.20">
    <property type="match status" value="1"/>
</dbReference>
<dbReference type="InterPro" id="IPR023393">
    <property type="entry name" value="START-like_dom_sf"/>
</dbReference>
<evidence type="ECO:0000259" key="2">
    <source>
        <dbReference type="Pfam" id="PF08327"/>
    </source>
</evidence>
<keyword evidence="4" id="KW-1185">Reference proteome</keyword>
<dbReference type="SUPFAM" id="SSF55961">
    <property type="entry name" value="Bet v1-like"/>
    <property type="match status" value="1"/>
</dbReference>
<evidence type="ECO:0000313" key="3">
    <source>
        <dbReference type="EMBL" id="TGN19153.1"/>
    </source>
</evidence>
<organism evidence="3 4">
    <name type="scientific">Leptospira idonii</name>
    <dbReference type="NCBI Taxonomy" id="1193500"/>
    <lineage>
        <taxon>Bacteria</taxon>
        <taxon>Pseudomonadati</taxon>
        <taxon>Spirochaetota</taxon>
        <taxon>Spirochaetia</taxon>
        <taxon>Leptospirales</taxon>
        <taxon>Leptospiraceae</taxon>
        <taxon>Leptospira</taxon>
    </lineage>
</organism>
<dbReference type="RefSeq" id="WP_135760496.1">
    <property type="nucleotide sequence ID" value="NZ_RQHW01000034.1"/>
</dbReference>
<evidence type="ECO:0000256" key="1">
    <source>
        <dbReference type="ARBA" id="ARBA00006817"/>
    </source>
</evidence>
<feature type="domain" description="Activator of Hsp90 ATPase homologue 1/2-like C-terminal" evidence="2">
    <location>
        <begin position="37"/>
        <end position="177"/>
    </location>
</feature>
<dbReference type="EMBL" id="RQHW01000034">
    <property type="protein sequence ID" value="TGN19153.1"/>
    <property type="molecule type" value="Genomic_DNA"/>
</dbReference>
<dbReference type="CDD" id="cd07814">
    <property type="entry name" value="SRPBCC_CalC_Aha1-like"/>
    <property type="match status" value="1"/>
</dbReference>
<dbReference type="AlphaFoldDB" id="A0A4R9LXU4"/>
<reference evidence="3" key="1">
    <citation type="journal article" date="2019" name="PLoS Negl. Trop. Dis.">
        <title>Revisiting the worldwide diversity of Leptospira species in the environment.</title>
        <authorList>
            <person name="Vincent A.T."/>
            <person name="Schiettekatte O."/>
            <person name="Bourhy P."/>
            <person name="Veyrier F.J."/>
            <person name="Picardeau M."/>
        </authorList>
    </citation>
    <scope>NUCLEOTIDE SEQUENCE [LARGE SCALE GENOMIC DNA]</scope>
    <source>
        <strain evidence="3">201300427</strain>
    </source>
</reference>
<accession>A0A4R9LXU4</accession>
<gene>
    <name evidence="3" type="ORF">EHS15_10350</name>
</gene>
<sequence>MKTSVKVILGIVIALFLFVIVARKTSSTVTVSRTFQAPSDRVWFVWTDTESMKQWWSPKDFTAPVIQNDFKVGGKFLLSMKSPDGEMFWNSGTYKEIIPGKKIVSVMSFSDESGKIIPGSEVKVPGDWPDEIQATVEFQEVEGKTSVSIEEVGIPLIMKLMAKMGWEQQFDKLEVLLAK</sequence>
<comment type="similarity">
    <text evidence="1">Belongs to the AHA1 family.</text>
</comment>
<proteinExistence type="inferred from homology"/>